<reference evidence="2" key="1">
    <citation type="submission" date="2022-05" db="EMBL/GenBank/DDBJ databases">
        <authorList>
            <person name="Cao W."/>
            <person name="Jia N."/>
            <person name="Lam T.T.-Y."/>
            <person name="Ni X."/>
            <person name="Liu J."/>
        </authorList>
    </citation>
    <scope>NUCLEOTIDE SEQUENCE</scope>
    <source>
        <strain evidence="2">TIGMIC 5</strain>
    </source>
</reference>
<feature type="region of interest" description="Disordered" evidence="1">
    <location>
        <begin position="894"/>
        <end position="931"/>
    </location>
</feature>
<feature type="region of interest" description="Disordered" evidence="1">
    <location>
        <begin position="236"/>
        <end position="360"/>
    </location>
</feature>
<feature type="compositionally biased region" description="Pro residues" evidence="1">
    <location>
        <begin position="301"/>
        <end position="319"/>
    </location>
</feature>
<evidence type="ECO:0000313" key="2">
    <source>
        <dbReference type="EMBL" id="UYL95645.1"/>
    </source>
</evidence>
<dbReference type="EMBL" id="ON746541">
    <property type="protein sequence ID" value="UYL95645.1"/>
    <property type="molecule type" value="Genomic_RNA"/>
</dbReference>
<sequence>MEGNRGEIYFPGTDPKRDEEIKRRALEANARLYATSCEQEFTEQDEIELRAMQQKHEAAVAQGFKMMAEAMASQPPPDPMDDFTAVLISSSVEGLRHICQCTKETTVRALYIKRVRKAAAPPQWAERYPWLVRWLNGVNRTFGSQPQTREDHYKAAVTYQMAKALEKCEGEGHIPGSYDDPRLLKALGEYIEYTDVVFPSPWTTEHIHFCHDFSSQQSSLRHHIAQLQDTFFPPALEQIPPHVQPPAVEDDNHYDSDTETGSTVPRTPSSEEFEVVDPGQDELMPTAEEQSGTDPQATDPKPAPPQPEAVVPETPPMPQLTPMVVDAFPETTTAQAPKTKETGVDAVTRSPSKAVQTDKKQAVRWAKELVKKKEANKEIKARRREEDEKKEPPNRVFRTLFPPDPKEKLEDMFLDDDPTDNDIFEQMARAGIEEGKTDVPCRHACISEALQAGRFIAPEKYCQHVRRALACHVVRHPDFWGVPKKDRVMLSVLASLGYIKKDIITTATLYHEEAEYEDRGPIYDLQELYNVEVSNRYGVLIDEPDMLDLTDEDLAEETRPRAHEAQRKQSRRPPPLKDGAPERDRRKQERETYATTHATAERQAKPPEQKRKDAKAAMRRIIAKISDERTSPERVALTILRGNRARQVDQLLQEWHHWLRYPSVALSKGLICWLACCKFNQVEHDIAVSMVYKKLSPFSELCSAPGSQAWIRDLTEEGIEPNPGPGITAPIDPSDKTVVSLQQWSTDRAGLGPTMLTTARRFVEKEITFPSGIRLDVNYSVLLEGTWEAARAGKGVRVRLPPWTTTLYQSTVASYPITMTVLQLAEKERDSTAVRSTPLPSGDVPEPRYQPDSPRRDGRKKTEKLEKVTTAKNPWDRKRRAALQRLEARYVPNAYASGQGGPSGGSTPVQDEPPAPPPASPPPPPEPEEAFFQEYPTQPRVIVAGIDDHCGLVRSARSMGQGVAFPITHQGFVSNLWSDRVRLWVTGRVDADGNAIGGLNLGDRRPIIGVQQGDEENFQVLVGGGEVDAATAGVLRGLKTDRTSTVSGVGRTRYHLLGEWFGGSGNRIPFHYGWRSWGVLYYSYNARTGYREGTELTPTPLALAMTEQVKSDITIAPRLDLTARGLDRTTAEALALAAPPGPSSCEANALKLGLMGQWCQYGRYDASHQVILTGQVQVHEPERRARRDTPIIRLCNNTGRVLEDCGGTVCPTFPFREGWKRGRIRFYASAQCVPAGRRYLVLPTCFENGVDFSEAAVFIMSFLPWPFANLSLALETSDADHDNVHTQIFSWYGTSTVVPGEFELDIVLHMSNVGRIASLGRDDEPVLVSQPTTGGTAVEFWPPYAPIPINYRATQAHYIPAASFAVSWIMSISTGTVNNVLQKIATSGVFDKVERWVHEAQVLTMGHAGLMATDKAALESEPRPEDTAPNYRRNNVDALDADTVPLLYRGWGASGTRLPHVPRNVNWCNVRLPPMSSIIIPDVFAVTKVVAGYYDWSQKFGVPEISMESRILTPTLFVANEKLFCGWHIWHSQVGLPTRGLEYGSTDQDTGKAECIYFTRLFDGRWDPANNGTQAGCLAILEKTVGGSYLTDACGEPIFHRTLPPVGVWKPQVWDLQDVSPLDLVCPTPMPDVVMFKYCDSLPRHLMPFLLSRSLVGNKDYITELAVGDAPDGFYGPYKYRCDGRYYRLGPRSLPYMSDHEVWQARLMHAMPQYQLRRYREGEMLEGVPRPGDAPVAFPRKGDDWSEGVPDFDRDNRVYPFFSTIWMGWADPMTHDVLMLLGKGDPTPWDALLSQGQGGMSDGLVIDKSTQPLMFNTLVGTKLGGEDHLSSLAGNVYGGGPKKDGPGPKGSEGPPKMPSTGSNSDPNAVGDRPQLPE</sequence>
<proteinExistence type="predicted"/>
<feature type="compositionally biased region" description="Basic and acidic residues" evidence="1">
    <location>
        <begin position="556"/>
        <end position="567"/>
    </location>
</feature>
<feature type="region of interest" description="Disordered" evidence="1">
    <location>
        <begin position="556"/>
        <end position="616"/>
    </location>
</feature>
<feature type="compositionally biased region" description="Basic and acidic residues" evidence="1">
    <location>
        <begin position="579"/>
        <end position="592"/>
    </location>
</feature>
<feature type="compositionally biased region" description="Pro residues" evidence="1">
    <location>
        <begin position="911"/>
        <end position="925"/>
    </location>
</feature>
<feature type="region of interest" description="Disordered" evidence="1">
    <location>
        <begin position="826"/>
        <end position="879"/>
    </location>
</feature>
<accession>A0A9E8ADA8</accession>
<organism evidence="2">
    <name type="scientific">Kashgar Totiv tick virus 1</name>
    <dbReference type="NCBI Taxonomy" id="2972343"/>
    <lineage>
        <taxon>Viruses</taxon>
        <taxon>Riboviria</taxon>
        <taxon>Orthornavirae</taxon>
        <taxon>Duplornaviricota</taxon>
        <taxon>Chrymotiviricetes</taxon>
        <taxon>Ghabrivirales</taxon>
        <taxon>Totiviridae</taxon>
    </lineage>
</organism>
<feature type="region of interest" description="Disordered" evidence="1">
    <location>
        <begin position="376"/>
        <end position="402"/>
    </location>
</feature>
<feature type="compositionally biased region" description="Basic and acidic residues" evidence="1">
    <location>
        <begin position="376"/>
        <end position="393"/>
    </location>
</feature>
<feature type="compositionally biased region" description="Polar residues" evidence="1">
    <location>
        <begin position="259"/>
        <end position="270"/>
    </location>
</feature>
<feature type="compositionally biased region" description="Basic and acidic residues" evidence="1">
    <location>
        <begin position="599"/>
        <end position="616"/>
    </location>
</feature>
<feature type="region of interest" description="Disordered" evidence="1">
    <location>
        <begin position="1832"/>
        <end position="1877"/>
    </location>
</feature>
<evidence type="ECO:0000256" key="1">
    <source>
        <dbReference type="SAM" id="MobiDB-lite"/>
    </source>
</evidence>
<name>A0A9E8ADA8_9VIRU</name>
<protein>
    <submittedName>
        <fullName evidence="2">Structural protein</fullName>
    </submittedName>
</protein>